<feature type="coiled-coil region" evidence="1">
    <location>
        <begin position="397"/>
        <end position="424"/>
    </location>
</feature>
<dbReference type="Proteomes" id="UP000091967">
    <property type="component" value="Unassembled WGS sequence"/>
</dbReference>
<keyword evidence="1" id="KW-0175">Coiled coil</keyword>
<feature type="compositionally biased region" description="Low complexity" evidence="2">
    <location>
        <begin position="255"/>
        <end position="268"/>
    </location>
</feature>
<protein>
    <recommendedName>
        <fullName evidence="5">BTB domain-containing protein</fullName>
    </recommendedName>
</protein>
<proteinExistence type="predicted"/>
<evidence type="ECO:0000313" key="4">
    <source>
        <dbReference type="Proteomes" id="UP000091967"/>
    </source>
</evidence>
<feature type="compositionally biased region" description="Basic and acidic residues" evidence="2">
    <location>
        <begin position="284"/>
        <end position="301"/>
    </location>
</feature>
<organism evidence="3 4">
    <name type="scientific">Fusarium poae</name>
    <dbReference type="NCBI Taxonomy" id="36050"/>
    <lineage>
        <taxon>Eukaryota</taxon>
        <taxon>Fungi</taxon>
        <taxon>Dikarya</taxon>
        <taxon>Ascomycota</taxon>
        <taxon>Pezizomycotina</taxon>
        <taxon>Sordariomycetes</taxon>
        <taxon>Hypocreomycetidae</taxon>
        <taxon>Hypocreales</taxon>
        <taxon>Nectriaceae</taxon>
        <taxon>Fusarium</taxon>
    </lineage>
</organism>
<accession>A0A1B8AF74</accession>
<gene>
    <name evidence="3" type="ORF">FPOA_10847</name>
</gene>
<dbReference type="AlphaFoldDB" id="A0A1B8AF74"/>
<dbReference type="STRING" id="36050.A0A1B8AF74"/>
<evidence type="ECO:0000313" key="3">
    <source>
        <dbReference type="EMBL" id="OBS19124.1"/>
    </source>
</evidence>
<reference evidence="3 4" key="1">
    <citation type="submission" date="2016-06" db="EMBL/GenBank/DDBJ databases">
        <title>Living apart together: crosstalk between the core and supernumerary genomes in a fungal plant pathogen.</title>
        <authorList>
            <person name="Vanheule A."/>
            <person name="Audenaert K."/>
            <person name="Warris S."/>
            <person name="Van De Geest H."/>
            <person name="Schijlen E."/>
            <person name="Hofte M."/>
            <person name="De Saeger S."/>
            <person name="Haesaert G."/>
            <person name="Waalwijk C."/>
            <person name="Van Der Lee T."/>
        </authorList>
    </citation>
    <scope>NUCLEOTIDE SEQUENCE [LARGE SCALE GENOMIC DNA]</scope>
    <source>
        <strain evidence="3 4">2516</strain>
    </source>
</reference>
<dbReference type="EMBL" id="LYXU01000004">
    <property type="protein sequence ID" value="OBS19124.1"/>
    <property type="molecule type" value="Genomic_DNA"/>
</dbReference>
<sequence length="532" mass="60490">MEPTITLLCQGYGFAILESTAKESPVLSKVIESLSESPKRVIPITDFDLDAVNCFVEFLNRGRYEVNQTLFPSVVESGESGRYSPSPLLRLTPKAGTGKPLQDALFTRDLLLRHITMNTLGRHYKVSSLCGYARDLIQKILRSHWADGAFLGVLDVALTHDDYELHEILWSQARSHLHSLTATSEFDPVTFLRSFHSNLRACPEPTTIDSAEVEGLKEQVTLFQKRTSELSIVSNKLKIRLSEVSTQRDEHHQHLQSQVSALSQQVSDLSKEKDTLHGSLEAASRSRQEAENDTKRAEEHTQSALSRAQAAMTACAQAEKQLQEANERYTASKSEHENSLSTCENDLRIARSERDLLRTRWKAEKDKSSALIKEVDDLKLAIDLERSIKDTVPTTVRDELKHALEAEQREVKRLNTELENAQRYFQGTKSMPQSERDKLYESLGAEKNKVVHLTQGRDQAIAERDAAKRELGNEINARLLAEEKIDDAIGCFDDYEECRHCGWDFGCRLEDDRDRDCVLVRCNRCRTRHWHD</sequence>
<name>A0A1B8AF74_FUSPO</name>
<evidence type="ECO:0000256" key="1">
    <source>
        <dbReference type="SAM" id="Coils"/>
    </source>
</evidence>
<evidence type="ECO:0000256" key="2">
    <source>
        <dbReference type="SAM" id="MobiDB-lite"/>
    </source>
</evidence>
<feature type="region of interest" description="Disordered" evidence="2">
    <location>
        <begin position="248"/>
        <end position="312"/>
    </location>
</feature>
<dbReference type="OMA" id="CELARDN"/>
<comment type="caution">
    <text evidence="3">The sequence shown here is derived from an EMBL/GenBank/DDBJ whole genome shotgun (WGS) entry which is preliminary data.</text>
</comment>
<evidence type="ECO:0008006" key="5">
    <source>
        <dbReference type="Google" id="ProtNLM"/>
    </source>
</evidence>
<keyword evidence="4" id="KW-1185">Reference proteome</keyword>